<dbReference type="PANTHER" id="PTHR12786:SF1">
    <property type="entry name" value="SPLICING REGULATOR SDE2"/>
    <property type="match status" value="1"/>
</dbReference>
<protein>
    <recommendedName>
        <fullName evidence="11">SDE2-like domain-containing protein</fullName>
    </recommendedName>
</protein>
<proteinExistence type="inferred from homology"/>
<dbReference type="RefSeq" id="XP_020078570.1">
    <property type="nucleotide sequence ID" value="XM_020220399.1"/>
</dbReference>
<dbReference type="GO" id="GO:0008380">
    <property type="term" value="P:RNA splicing"/>
    <property type="evidence" value="ECO:0007669"/>
    <property type="project" value="UniProtKB-KW"/>
</dbReference>
<dbReference type="GO" id="GO:0005634">
    <property type="term" value="C:nucleus"/>
    <property type="evidence" value="ECO:0007669"/>
    <property type="project" value="UniProtKB-SubCell"/>
</dbReference>
<dbReference type="GO" id="GO:0005737">
    <property type="term" value="C:cytoplasm"/>
    <property type="evidence" value="ECO:0007669"/>
    <property type="project" value="UniProtKB-SubCell"/>
</dbReference>
<dbReference type="Pfam" id="PF22782">
    <property type="entry name" value="SDE2"/>
    <property type="match status" value="1"/>
</dbReference>
<feature type="coiled-coil region" evidence="9">
    <location>
        <begin position="106"/>
        <end position="143"/>
    </location>
</feature>
<accession>A0A1E4RQE3</accession>
<keyword evidence="5" id="KW-0507">mRNA processing</keyword>
<keyword evidence="4" id="KW-0963">Cytoplasm</keyword>
<feature type="region of interest" description="Disordered" evidence="10">
    <location>
        <begin position="70"/>
        <end position="96"/>
    </location>
</feature>
<evidence type="ECO:0000256" key="4">
    <source>
        <dbReference type="ARBA" id="ARBA00022490"/>
    </source>
</evidence>
<dbReference type="GO" id="GO:0006397">
    <property type="term" value="P:mRNA processing"/>
    <property type="evidence" value="ECO:0007669"/>
    <property type="project" value="UniProtKB-KW"/>
</dbReference>
<organism evidence="12 13">
    <name type="scientific">Hyphopichia burtonii NRRL Y-1933</name>
    <dbReference type="NCBI Taxonomy" id="984485"/>
    <lineage>
        <taxon>Eukaryota</taxon>
        <taxon>Fungi</taxon>
        <taxon>Dikarya</taxon>
        <taxon>Ascomycota</taxon>
        <taxon>Saccharomycotina</taxon>
        <taxon>Pichiomycetes</taxon>
        <taxon>Debaryomycetaceae</taxon>
        <taxon>Hyphopichia</taxon>
    </lineage>
</organism>
<sequence>MRLENVSRSLSISELQKTLLTQYSSVCSMKFRDCSSNKPLQLYQTLSEITHNGLCVVQALLPLNGGKGGFGNNLRSNKGNKQKKKPTEDSKAFSKDLKTGVRIKDLNRLQKASEVLQKQQEHSQEAKEKLDKKQAKLKKAIEYYEGILNGKSNEKFKDTDFLDEADNVMQNLRDKMEVVFELLGSEEWESDWES</sequence>
<dbReference type="InterPro" id="IPR053822">
    <property type="entry name" value="SDE2-like_dom"/>
</dbReference>
<evidence type="ECO:0000256" key="2">
    <source>
        <dbReference type="ARBA" id="ARBA00004496"/>
    </source>
</evidence>
<dbReference type="PANTHER" id="PTHR12786">
    <property type="entry name" value="SPLICING FACTOR SF3A-RELATED"/>
    <property type="match status" value="1"/>
</dbReference>
<dbReference type="EMBL" id="KV454538">
    <property type="protein sequence ID" value="ODV69503.1"/>
    <property type="molecule type" value="Genomic_DNA"/>
</dbReference>
<dbReference type="GeneID" id="30994949"/>
<dbReference type="Proteomes" id="UP000095085">
    <property type="component" value="Unassembled WGS sequence"/>
</dbReference>
<keyword evidence="7" id="KW-0539">Nucleus</keyword>
<evidence type="ECO:0000256" key="10">
    <source>
        <dbReference type="SAM" id="MobiDB-lite"/>
    </source>
</evidence>
<feature type="compositionally biased region" description="Basic and acidic residues" evidence="10">
    <location>
        <begin position="85"/>
        <end position="96"/>
    </location>
</feature>
<dbReference type="InterPro" id="IPR051421">
    <property type="entry name" value="RNA_Proc_DNA_Dmg_Regulator"/>
</dbReference>
<comment type="subcellular location">
    <subcellularLocation>
        <location evidence="2">Cytoplasm</location>
    </subcellularLocation>
    <subcellularLocation>
        <location evidence="1">Nucleus</location>
    </subcellularLocation>
</comment>
<evidence type="ECO:0000256" key="8">
    <source>
        <dbReference type="ARBA" id="ARBA00023306"/>
    </source>
</evidence>
<dbReference type="OrthoDB" id="547031at2759"/>
<evidence type="ECO:0000256" key="9">
    <source>
        <dbReference type="SAM" id="Coils"/>
    </source>
</evidence>
<evidence type="ECO:0000313" key="13">
    <source>
        <dbReference type="Proteomes" id="UP000095085"/>
    </source>
</evidence>
<keyword evidence="13" id="KW-1185">Reference proteome</keyword>
<evidence type="ECO:0000259" key="11">
    <source>
        <dbReference type="Pfam" id="PF22782"/>
    </source>
</evidence>
<comment type="similarity">
    <text evidence="3">Belongs to the SDE2 family.</text>
</comment>
<feature type="domain" description="SDE2-like" evidence="11">
    <location>
        <begin position="65"/>
        <end position="177"/>
    </location>
</feature>
<feature type="non-terminal residue" evidence="12">
    <location>
        <position position="194"/>
    </location>
</feature>
<evidence type="ECO:0000256" key="1">
    <source>
        <dbReference type="ARBA" id="ARBA00004123"/>
    </source>
</evidence>
<evidence type="ECO:0000256" key="3">
    <source>
        <dbReference type="ARBA" id="ARBA00008726"/>
    </source>
</evidence>
<dbReference type="STRING" id="984485.A0A1E4RQE3"/>
<evidence type="ECO:0000256" key="5">
    <source>
        <dbReference type="ARBA" id="ARBA00022664"/>
    </source>
</evidence>
<dbReference type="AlphaFoldDB" id="A0A1E4RQE3"/>
<evidence type="ECO:0000256" key="6">
    <source>
        <dbReference type="ARBA" id="ARBA00023187"/>
    </source>
</evidence>
<keyword evidence="8" id="KW-0131">Cell cycle</keyword>
<keyword evidence="6" id="KW-0508">mRNA splicing</keyword>
<evidence type="ECO:0000256" key="7">
    <source>
        <dbReference type="ARBA" id="ARBA00023242"/>
    </source>
</evidence>
<name>A0A1E4RQE3_9ASCO</name>
<evidence type="ECO:0000313" key="12">
    <source>
        <dbReference type="EMBL" id="ODV69503.1"/>
    </source>
</evidence>
<keyword evidence="9" id="KW-0175">Coiled coil</keyword>
<reference evidence="13" key="1">
    <citation type="submission" date="2016-05" db="EMBL/GenBank/DDBJ databases">
        <title>Comparative genomics of biotechnologically important yeasts.</title>
        <authorList>
            <consortium name="DOE Joint Genome Institute"/>
            <person name="Riley R."/>
            <person name="Haridas S."/>
            <person name="Wolfe K.H."/>
            <person name="Lopes M.R."/>
            <person name="Hittinger C.T."/>
            <person name="Goker M."/>
            <person name="Salamov A."/>
            <person name="Wisecaver J."/>
            <person name="Long T.M."/>
            <person name="Aerts A.L."/>
            <person name="Barry K."/>
            <person name="Choi C."/>
            <person name="Clum A."/>
            <person name="Coughlan A.Y."/>
            <person name="Deshpande S."/>
            <person name="Douglass A.P."/>
            <person name="Hanson S.J."/>
            <person name="Klenk H.-P."/>
            <person name="Labutti K."/>
            <person name="Lapidus A."/>
            <person name="Lindquist E."/>
            <person name="Lipzen A."/>
            <person name="Meier-Kolthoff J.P."/>
            <person name="Ohm R.A."/>
            <person name="Otillar R.P."/>
            <person name="Pangilinan J."/>
            <person name="Peng Y."/>
            <person name="Rokas A."/>
            <person name="Rosa C.A."/>
            <person name="Scheuner C."/>
            <person name="Sibirny A.A."/>
            <person name="Slot J.C."/>
            <person name="Stielow J.B."/>
            <person name="Sun H."/>
            <person name="Kurtzman C.P."/>
            <person name="Blackwell M."/>
            <person name="Grigoriev I.V."/>
            <person name="Jeffries T.W."/>
        </authorList>
    </citation>
    <scope>NUCLEOTIDE SEQUENCE [LARGE SCALE GENOMIC DNA]</scope>
    <source>
        <strain evidence="13">NRRL Y-1933</strain>
    </source>
</reference>
<gene>
    <name evidence="12" type="ORF">HYPBUDRAFT_151247</name>
</gene>